<keyword evidence="5" id="KW-1185">Reference proteome</keyword>
<accession>A0A6A6YGR5</accession>
<dbReference type="PANTHER" id="PTHR24320:SF283">
    <property type="entry name" value="RETINOL DEHYDROGENASE 11"/>
    <property type="match status" value="1"/>
</dbReference>
<dbReference type="InterPro" id="IPR002347">
    <property type="entry name" value="SDR_fam"/>
</dbReference>
<reference evidence="6" key="3">
    <citation type="submission" date="2025-04" db="UniProtKB">
        <authorList>
            <consortium name="RefSeq"/>
        </authorList>
    </citation>
    <scope>IDENTIFICATION</scope>
    <source>
        <strain evidence="6">CBS 304.34</strain>
    </source>
</reference>
<dbReference type="PRINTS" id="PR00080">
    <property type="entry name" value="SDRFAMILY"/>
</dbReference>
<dbReference type="GO" id="GO:0016491">
    <property type="term" value="F:oxidoreductase activity"/>
    <property type="evidence" value="ECO:0007669"/>
    <property type="project" value="UniProtKB-KW"/>
</dbReference>
<dbReference type="InterPro" id="IPR036291">
    <property type="entry name" value="NAD(P)-bd_dom_sf"/>
</dbReference>
<sequence length="262" mass="28448">MPIFTKDSTGPEVAAALASYIEGKVIIITGCSPNGPGATAALAIAPHHPALIILTGRTRSLIEETEREILKETPDAKTRLLTFDFASLESVREAAKKVNRYSEQIDVLNNNAGIMATPFEKTVDGIESQFAVNHLGPFLFTNLVLGKFPRGGRIVNVSSTAYHFGGFRFDDPNFETEPYNKWLAYAQSKTANILFSAALAERLGPKNVFSFSLHVSGGIYTNLGKHMTAEDHAMLSSVAIVTHQQGTSSYIAAAFDPELEDR</sequence>
<dbReference type="PRINTS" id="PR00081">
    <property type="entry name" value="GDHRDH"/>
</dbReference>
<dbReference type="SUPFAM" id="SSF51735">
    <property type="entry name" value="NAD(P)-binding Rossmann-fold domains"/>
    <property type="match status" value="1"/>
</dbReference>
<dbReference type="Pfam" id="PF00106">
    <property type="entry name" value="adh_short"/>
    <property type="match status" value="1"/>
</dbReference>
<evidence type="ECO:0000256" key="2">
    <source>
        <dbReference type="ARBA" id="ARBA00023002"/>
    </source>
</evidence>
<evidence type="ECO:0000256" key="3">
    <source>
        <dbReference type="RuleBase" id="RU000363"/>
    </source>
</evidence>
<comment type="similarity">
    <text evidence="1 3">Belongs to the short-chain dehydrogenases/reductases (SDR) family.</text>
</comment>
<reference evidence="4 6" key="1">
    <citation type="journal article" date="2020" name="Stud. Mycol.">
        <title>101 Dothideomycetes genomes: a test case for predicting lifestyles and emergence of pathogens.</title>
        <authorList>
            <person name="Haridas S."/>
            <person name="Albert R."/>
            <person name="Binder M."/>
            <person name="Bloem J."/>
            <person name="Labutti K."/>
            <person name="Salamov A."/>
            <person name="Andreopoulos B."/>
            <person name="Baker S."/>
            <person name="Barry K."/>
            <person name="Bills G."/>
            <person name="Bluhm B."/>
            <person name="Cannon C."/>
            <person name="Castanera R."/>
            <person name="Culley D."/>
            <person name="Daum C."/>
            <person name="Ezra D."/>
            <person name="Gonzalez J."/>
            <person name="Henrissat B."/>
            <person name="Kuo A."/>
            <person name="Liang C."/>
            <person name="Lipzen A."/>
            <person name="Lutzoni F."/>
            <person name="Magnuson J."/>
            <person name="Mondo S."/>
            <person name="Nolan M."/>
            <person name="Ohm R."/>
            <person name="Pangilinan J."/>
            <person name="Park H.-J."/>
            <person name="Ramirez L."/>
            <person name="Alfaro M."/>
            <person name="Sun H."/>
            <person name="Tritt A."/>
            <person name="Yoshinaga Y."/>
            <person name="Zwiers L.-H."/>
            <person name="Turgeon B."/>
            <person name="Goodwin S."/>
            <person name="Spatafora J."/>
            <person name="Crous P."/>
            <person name="Grigoriev I."/>
        </authorList>
    </citation>
    <scope>NUCLEOTIDE SEQUENCE</scope>
    <source>
        <strain evidence="4 6">CBS 304.34</strain>
    </source>
</reference>
<evidence type="ECO:0000313" key="5">
    <source>
        <dbReference type="Proteomes" id="UP000504636"/>
    </source>
</evidence>
<dbReference type="Proteomes" id="UP000504636">
    <property type="component" value="Unplaced"/>
</dbReference>
<dbReference type="AlphaFoldDB" id="A0A6A6YGR5"/>
<gene>
    <name evidence="4 6" type="ORF">BDZ99DRAFT_447111</name>
</gene>
<evidence type="ECO:0000313" key="6">
    <source>
        <dbReference type="RefSeq" id="XP_033574970.1"/>
    </source>
</evidence>
<reference evidence="6" key="2">
    <citation type="submission" date="2020-04" db="EMBL/GenBank/DDBJ databases">
        <authorList>
            <consortium name="NCBI Genome Project"/>
        </authorList>
    </citation>
    <scope>NUCLEOTIDE SEQUENCE</scope>
    <source>
        <strain evidence="6">CBS 304.34</strain>
    </source>
</reference>
<protein>
    <submittedName>
        <fullName evidence="4 6">Short chain dehydrogenase reductase</fullName>
    </submittedName>
</protein>
<dbReference type="EMBL" id="MU003704">
    <property type="protein sequence ID" value="KAF2808006.1"/>
    <property type="molecule type" value="Genomic_DNA"/>
</dbReference>
<organism evidence="4">
    <name type="scientific">Mytilinidion resinicola</name>
    <dbReference type="NCBI Taxonomy" id="574789"/>
    <lineage>
        <taxon>Eukaryota</taxon>
        <taxon>Fungi</taxon>
        <taxon>Dikarya</taxon>
        <taxon>Ascomycota</taxon>
        <taxon>Pezizomycotina</taxon>
        <taxon>Dothideomycetes</taxon>
        <taxon>Pleosporomycetidae</taxon>
        <taxon>Mytilinidiales</taxon>
        <taxon>Mytilinidiaceae</taxon>
        <taxon>Mytilinidion</taxon>
    </lineage>
</organism>
<dbReference type="OrthoDB" id="191139at2759"/>
<proteinExistence type="inferred from homology"/>
<dbReference type="RefSeq" id="XP_033574970.1">
    <property type="nucleotide sequence ID" value="XM_033717991.1"/>
</dbReference>
<evidence type="ECO:0000256" key="1">
    <source>
        <dbReference type="ARBA" id="ARBA00006484"/>
    </source>
</evidence>
<dbReference type="PANTHER" id="PTHR24320">
    <property type="entry name" value="RETINOL DEHYDROGENASE"/>
    <property type="match status" value="1"/>
</dbReference>
<keyword evidence="2" id="KW-0560">Oxidoreductase</keyword>
<dbReference type="Gene3D" id="3.40.50.720">
    <property type="entry name" value="NAD(P)-binding Rossmann-like Domain"/>
    <property type="match status" value="1"/>
</dbReference>
<name>A0A6A6YGR5_9PEZI</name>
<evidence type="ECO:0000313" key="4">
    <source>
        <dbReference type="EMBL" id="KAF2808006.1"/>
    </source>
</evidence>
<dbReference type="GeneID" id="54458884"/>